<dbReference type="EMBL" id="CP025408">
    <property type="protein sequence ID" value="AUH32032.1"/>
    <property type="molecule type" value="Genomic_DNA"/>
</dbReference>
<proteinExistence type="predicted"/>
<protein>
    <submittedName>
        <fullName evidence="1">Uncharacterized protein</fullName>
    </submittedName>
</protein>
<gene>
    <name evidence="1" type="ORF">CUV01_00200</name>
</gene>
<keyword evidence="2" id="KW-1185">Reference proteome</keyword>
<dbReference type="KEGG" id="paro:CUV01_00200"/>
<reference evidence="1 2" key="1">
    <citation type="submission" date="2017-12" db="EMBL/GenBank/DDBJ databases">
        <authorList>
            <person name="Hurst M.R.H."/>
        </authorList>
    </citation>
    <scope>NUCLEOTIDE SEQUENCE [LARGE SCALE GENOMIC DNA]</scope>
    <source>
        <strain evidence="1 2">BM15</strain>
    </source>
</reference>
<dbReference type="AlphaFoldDB" id="A0A2K9EVG2"/>
<sequence length="103" mass="10996">MTAEFRIEVPDGNGGVTTVTKSGVLLQMNNGDIFIRPRAYIADQWTDISAVASVTLTSVGLIDSAAFVCSRTEFNADIYDIPLVCVGTGTLILTDRGEVPVED</sequence>
<organism evidence="1 2">
    <name type="scientific">Paracoccus tegillarcae</name>
    <dbReference type="NCBI Taxonomy" id="1529068"/>
    <lineage>
        <taxon>Bacteria</taxon>
        <taxon>Pseudomonadati</taxon>
        <taxon>Pseudomonadota</taxon>
        <taxon>Alphaproteobacteria</taxon>
        <taxon>Rhodobacterales</taxon>
        <taxon>Paracoccaceae</taxon>
        <taxon>Paracoccus</taxon>
    </lineage>
</organism>
<evidence type="ECO:0000313" key="2">
    <source>
        <dbReference type="Proteomes" id="UP000233742"/>
    </source>
</evidence>
<evidence type="ECO:0000313" key="1">
    <source>
        <dbReference type="EMBL" id="AUH32032.1"/>
    </source>
</evidence>
<accession>A0A2K9EVG2</accession>
<name>A0A2K9EVG2_9RHOB</name>
<dbReference type="Proteomes" id="UP000233742">
    <property type="component" value="Chromosome"/>
</dbReference>